<evidence type="ECO:0000313" key="3">
    <source>
        <dbReference type="Proteomes" id="UP000004030"/>
    </source>
</evidence>
<dbReference type="SUPFAM" id="SSF53271">
    <property type="entry name" value="PRTase-like"/>
    <property type="match status" value="1"/>
</dbReference>
<evidence type="ECO:0000259" key="1">
    <source>
        <dbReference type="Pfam" id="PF00156"/>
    </source>
</evidence>
<dbReference type="OrthoDB" id="9810066at2"/>
<dbReference type="CDD" id="cd06223">
    <property type="entry name" value="PRTases_typeI"/>
    <property type="match status" value="1"/>
</dbReference>
<dbReference type="KEGG" id="npn:JI59_19730"/>
<comment type="caution">
    <text evidence="2">The sequence shown here is derived from an EMBL/GenBank/DDBJ whole genome shotgun (WGS) entry which is preliminary data.</text>
</comment>
<dbReference type="PATRIC" id="fig|1088721.3.peg.3126"/>
<sequence length="218" mass="23213">MTASAGFADRRDAGLALAQAVAALDLKDPVVLALPRGGVPVGFEVAKALGAPLDILMVRKIGAPGHEEYGIGALVDGAAPQVVIDEAMARRVGADRDYIDMQIARQLAEIERRRSLYRTGPAVSLKGRTVVVVDDGIATGGTVRAALKGLAKVGASRVILAVPLAPAEVLPEFRQLCDEVICLATPFPFHAVGLHYRKFDQTEDEEVVRLLEAAKKWE</sequence>
<evidence type="ECO:0000313" key="2">
    <source>
        <dbReference type="EMBL" id="EHJ59879.1"/>
    </source>
</evidence>
<dbReference type="Gene3D" id="3.40.50.2020">
    <property type="match status" value="1"/>
</dbReference>
<accession>G6EFP9</accession>
<dbReference type="GO" id="GO:0016757">
    <property type="term" value="F:glycosyltransferase activity"/>
    <property type="evidence" value="ECO:0007669"/>
    <property type="project" value="UniProtKB-KW"/>
</dbReference>
<dbReference type="EMBL" id="AGFM01000052">
    <property type="protein sequence ID" value="EHJ59879.1"/>
    <property type="molecule type" value="Genomic_DNA"/>
</dbReference>
<reference evidence="2 3" key="1">
    <citation type="journal article" date="2012" name="J. Bacteriol.">
        <title>Genome sequence of benzo(a)pyrene-degrading bacterium Novosphingobium pentaromativorans US6-1.</title>
        <authorList>
            <person name="Luo Y.R."/>
            <person name="Kang S.G."/>
            <person name="Kim S.J."/>
            <person name="Kim M.R."/>
            <person name="Li N."/>
            <person name="Lee J.H."/>
            <person name="Kwon K.K."/>
        </authorList>
    </citation>
    <scope>NUCLEOTIDE SEQUENCE [LARGE SCALE GENOMIC DNA]</scope>
    <source>
        <strain evidence="2 3">US6-1</strain>
    </source>
</reference>
<feature type="domain" description="Phosphoribosyltransferase" evidence="1">
    <location>
        <begin position="17"/>
        <end position="184"/>
    </location>
</feature>
<keyword evidence="2" id="KW-0808">Transferase</keyword>
<dbReference type="InterPro" id="IPR000836">
    <property type="entry name" value="PRTase_dom"/>
</dbReference>
<dbReference type="Proteomes" id="UP000004030">
    <property type="component" value="Unassembled WGS sequence"/>
</dbReference>
<protein>
    <submittedName>
        <fullName evidence="2">Phosphoribosyltransferase</fullName>
    </submittedName>
</protein>
<name>G6EFP9_9SPHN</name>
<dbReference type="eggNOG" id="COG1926">
    <property type="taxonomic scope" value="Bacteria"/>
</dbReference>
<dbReference type="RefSeq" id="WP_007014078.1">
    <property type="nucleotide sequence ID" value="NZ_AGFM01000052.1"/>
</dbReference>
<gene>
    <name evidence="2" type="ORF">NSU_3170</name>
</gene>
<proteinExistence type="predicted"/>
<dbReference type="InterPro" id="IPR029057">
    <property type="entry name" value="PRTase-like"/>
</dbReference>
<dbReference type="AlphaFoldDB" id="G6EFP9"/>
<keyword evidence="3" id="KW-1185">Reference proteome</keyword>
<organism evidence="2 3">
    <name type="scientific">Novosphingobium pentaromativorans US6-1</name>
    <dbReference type="NCBI Taxonomy" id="1088721"/>
    <lineage>
        <taxon>Bacteria</taxon>
        <taxon>Pseudomonadati</taxon>
        <taxon>Pseudomonadota</taxon>
        <taxon>Alphaproteobacteria</taxon>
        <taxon>Sphingomonadales</taxon>
        <taxon>Sphingomonadaceae</taxon>
        <taxon>Novosphingobium</taxon>
    </lineage>
</organism>
<keyword evidence="2" id="KW-0328">Glycosyltransferase</keyword>
<dbReference type="Gene3D" id="3.30.1310.20">
    <property type="entry name" value="PRTase-like"/>
    <property type="match status" value="1"/>
</dbReference>
<dbReference type="Pfam" id="PF00156">
    <property type="entry name" value="Pribosyltran"/>
    <property type="match status" value="1"/>
</dbReference>